<organism evidence="2 3">
    <name type="scientific">Kibdelosporangium banguiense</name>
    <dbReference type="NCBI Taxonomy" id="1365924"/>
    <lineage>
        <taxon>Bacteria</taxon>
        <taxon>Bacillati</taxon>
        <taxon>Actinomycetota</taxon>
        <taxon>Actinomycetes</taxon>
        <taxon>Pseudonocardiales</taxon>
        <taxon>Pseudonocardiaceae</taxon>
        <taxon>Kibdelosporangium</taxon>
    </lineage>
</organism>
<sequence>MTHQELPEQARHPARWWAALVAVLLAALLPAGPASAEAERCYIPEGVMKRICIPVTTPARPAAVRGYGWVWADLAASPLDTWYTPSPAYQFNSVAGPNNLVTHMGTGTYAVLLKELNAGGGVAHVTAYGWDAKTRCKLISTQTWPEGQILIVRCYDLAGALKDSQFTASYTSLTSTYYPFAYISPAGQHNSTGGVNTVTSVGPPGSYEVTLPGINVSNGTEQVTAQGQDANWCKVAGSWLAGPDHKIGVQCYSPAGVPANTTFTVTYVAKGNIVGAWYDLESLYAWFDLRGPGVSTTWRFANGRPTGLAWGVIPGVPATLTAPMPPLDNGDVQVTAFGAGPVSCSVAFWNNTGIRVQCVDPAGTPVSATSTNTAFLGALVPG</sequence>
<evidence type="ECO:0000256" key="1">
    <source>
        <dbReference type="SAM" id="SignalP"/>
    </source>
</evidence>
<evidence type="ECO:0000313" key="2">
    <source>
        <dbReference type="EMBL" id="MBP2330566.1"/>
    </source>
</evidence>
<feature type="signal peptide" evidence="1">
    <location>
        <begin position="1"/>
        <end position="36"/>
    </location>
</feature>
<keyword evidence="1" id="KW-0732">Signal</keyword>
<dbReference type="Proteomes" id="UP001519332">
    <property type="component" value="Unassembled WGS sequence"/>
</dbReference>
<dbReference type="RefSeq" id="WP_209647162.1">
    <property type="nucleotide sequence ID" value="NZ_JAGINW010000001.1"/>
</dbReference>
<accession>A0ABS4U301</accession>
<feature type="chain" id="PRO_5047053633" evidence="1">
    <location>
        <begin position="37"/>
        <end position="382"/>
    </location>
</feature>
<dbReference type="EMBL" id="JAGINW010000001">
    <property type="protein sequence ID" value="MBP2330566.1"/>
    <property type="molecule type" value="Genomic_DNA"/>
</dbReference>
<name>A0ABS4U301_9PSEU</name>
<keyword evidence="3" id="KW-1185">Reference proteome</keyword>
<gene>
    <name evidence="2" type="ORF">JOF56_010951</name>
</gene>
<proteinExistence type="predicted"/>
<evidence type="ECO:0000313" key="3">
    <source>
        <dbReference type="Proteomes" id="UP001519332"/>
    </source>
</evidence>
<comment type="caution">
    <text evidence="2">The sequence shown here is derived from an EMBL/GenBank/DDBJ whole genome shotgun (WGS) entry which is preliminary data.</text>
</comment>
<protein>
    <submittedName>
        <fullName evidence="2">Uncharacterized protein</fullName>
    </submittedName>
</protein>
<reference evidence="2 3" key="1">
    <citation type="submission" date="2021-03" db="EMBL/GenBank/DDBJ databases">
        <title>Sequencing the genomes of 1000 actinobacteria strains.</title>
        <authorList>
            <person name="Klenk H.-P."/>
        </authorList>
    </citation>
    <scope>NUCLEOTIDE SEQUENCE [LARGE SCALE GENOMIC DNA]</scope>
    <source>
        <strain evidence="2 3">DSM 46670</strain>
    </source>
</reference>